<comment type="similarity">
    <text evidence="6">Belongs to the insect chemoreceptor superfamily. Gustatory receptor (GR) family.</text>
</comment>
<keyword evidence="2 6" id="KW-1003">Cell membrane</keyword>
<name>A0A3F2ZEJ3_PHLPP</name>
<dbReference type="GO" id="GO:0007165">
    <property type="term" value="P:signal transduction"/>
    <property type="evidence" value="ECO:0007669"/>
    <property type="project" value="UniProtKB-KW"/>
</dbReference>
<dbReference type="VEuPathDB" id="VectorBase:PPAI013250"/>
<evidence type="ECO:0000256" key="3">
    <source>
        <dbReference type="ARBA" id="ARBA00022692"/>
    </source>
</evidence>
<keyword evidence="8" id="KW-1185">Reference proteome</keyword>
<comment type="function">
    <text evidence="6">Gustatory receptor which mediates acceptance or avoidance behavior, depending on its substrates.</text>
</comment>
<organism evidence="7 8">
    <name type="scientific">Phlebotomus papatasi</name>
    <name type="common">Sandfly</name>
    <dbReference type="NCBI Taxonomy" id="29031"/>
    <lineage>
        <taxon>Eukaryota</taxon>
        <taxon>Metazoa</taxon>
        <taxon>Ecdysozoa</taxon>
        <taxon>Arthropoda</taxon>
        <taxon>Hexapoda</taxon>
        <taxon>Insecta</taxon>
        <taxon>Pterygota</taxon>
        <taxon>Neoptera</taxon>
        <taxon>Endopterygota</taxon>
        <taxon>Diptera</taxon>
        <taxon>Nematocera</taxon>
        <taxon>Psychodoidea</taxon>
        <taxon>Psychodidae</taxon>
        <taxon>Phlebotomus</taxon>
        <taxon>Phlebotomus</taxon>
    </lineage>
</organism>
<evidence type="ECO:0000256" key="6">
    <source>
        <dbReference type="RuleBase" id="RU363108"/>
    </source>
</evidence>
<keyword evidence="3 6" id="KW-0812">Transmembrane</keyword>
<evidence type="ECO:0000313" key="8">
    <source>
        <dbReference type="Proteomes" id="UP000092462"/>
    </source>
</evidence>
<dbReference type="GO" id="GO:0005886">
    <property type="term" value="C:plasma membrane"/>
    <property type="evidence" value="ECO:0007669"/>
    <property type="project" value="UniProtKB-SubCell"/>
</dbReference>
<dbReference type="EMBL" id="AJVK01002327">
    <property type="status" value="NOT_ANNOTATED_CDS"/>
    <property type="molecule type" value="Genomic_DNA"/>
</dbReference>
<feature type="transmembrane region" description="Helical" evidence="6">
    <location>
        <begin position="338"/>
        <end position="361"/>
    </location>
</feature>
<dbReference type="AlphaFoldDB" id="A0A3F2ZEJ3"/>
<feature type="transmembrane region" description="Helical" evidence="6">
    <location>
        <begin position="130"/>
        <end position="149"/>
    </location>
</feature>
<dbReference type="Pfam" id="PF08395">
    <property type="entry name" value="7tm_7"/>
    <property type="match status" value="1"/>
</dbReference>
<keyword evidence="5 6" id="KW-0472">Membrane</keyword>
<accession>A0A3F2ZEJ3</accession>
<feature type="transmembrane region" description="Helical" evidence="6">
    <location>
        <begin position="72"/>
        <end position="95"/>
    </location>
</feature>
<feature type="transmembrane region" description="Helical" evidence="6">
    <location>
        <begin position="37"/>
        <end position="60"/>
    </location>
</feature>
<dbReference type="GO" id="GO:0050909">
    <property type="term" value="P:sensory perception of taste"/>
    <property type="evidence" value="ECO:0007669"/>
    <property type="project" value="InterPro"/>
</dbReference>
<evidence type="ECO:0000256" key="4">
    <source>
        <dbReference type="ARBA" id="ARBA00022989"/>
    </source>
</evidence>
<dbReference type="Proteomes" id="UP000092462">
    <property type="component" value="Unassembled WGS sequence"/>
</dbReference>
<evidence type="ECO:0000313" key="7">
    <source>
        <dbReference type="EnsemblMetazoa" id="PPAI013250-PA"/>
    </source>
</evidence>
<keyword evidence="6" id="KW-0675">Receptor</keyword>
<keyword evidence="6" id="KW-0807">Transducer</keyword>
<feature type="transmembrane region" description="Helical" evidence="6">
    <location>
        <begin position="169"/>
        <end position="194"/>
    </location>
</feature>
<dbReference type="EnsemblMetazoa" id="PPAI013250-RA">
    <property type="protein sequence ID" value="PPAI013250-PA"/>
    <property type="gene ID" value="PPAI013250"/>
</dbReference>
<reference evidence="7" key="1">
    <citation type="submission" date="2022-08" db="UniProtKB">
        <authorList>
            <consortium name="EnsemblMetazoa"/>
        </authorList>
    </citation>
    <scope>IDENTIFICATION</scope>
    <source>
        <strain evidence="7">Israel</strain>
    </source>
</reference>
<comment type="caution">
    <text evidence="6">Lacks conserved residue(s) required for the propagation of feature annotation.</text>
</comment>
<sequence>MTLTETLGYLLTIQKFITIPNFTENFYQKKWITILRILPILIFVFTAICDGIYAILYVNIPQLGEVSALAEFVIGVNLISDRLSITFILVQGVIVNGLHIRLLKSVKEFEDNLVSSKHPKKQKKCLSSNIYLILNIILNLAINSGFYVINNSDYDIAATIRHHLHVLGMLLSDFVILYLINFIKHISVLAILLLGQKNLNETETNKLFQNSFAFISRISLMNSTLGGMLLITFFQYILSSSLAVYFVVWLIFGTGYFPGKIFLILTCLIWILRSSIHIIYLSILGNNFENKIQKLSRLLSTRNPTENESSEVVEFNRNQFLMWSFHAETRILAGGYMAINNSGIFSILSFIVTCLVVLLQFKQMEDYSRLDNKIF</sequence>
<protein>
    <recommendedName>
        <fullName evidence="6">Gustatory receptor</fullName>
    </recommendedName>
</protein>
<evidence type="ECO:0000256" key="5">
    <source>
        <dbReference type="ARBA" id="ARBA00023136"/>
    </source>
</evidence>
<comment type="subcellular location">
    <subcellularLocation>
        <location evidence="1 6">Cell membrane</location>
        <topology evidence="1 6">Multi-pass membrane protein</topology>
    </subcellularLocation>
</comment>
<dbReference type="InterPro" id="IPR013604">
    <property type="entry name" value="7TM_chemorcpt"/>
</dbReference>
<keyword evidence="4 6" id="KW-1133">Transmembrane helix</keyword>
<evidence type="ECO:0000256" key="1">
    <source>
        <dbReference type="ARBA" id="ARBA00004651"/>
    </source>
</evidence>
<evidence type="ECO:0000256" key="2">
    <source>
        <dbReference type="ARBA" id="ARBA00022475"/>
    </source>
</evidence>
<proteinExistence type="inferred from homology"/>